<accession>A0A4R5U0G3</accession>
<organism evidence="2 3">
    <name type="scientific">Arthrobacter crusticola</name>
    <dbReference type="NCBI Taxonomy" id="2547960"/>
    <lineage>
        <taxon>Bacteria</taxon>
        <taxon>Bacillati</taxon>
        <taxon>Actinomycetota</taxon>
        <taxon>Actinomycetes</taxon>
        <taxon>Micrococcales</taxon>
        <taxon>Micrococcaceae</taxon>
        <taxon>Arthrobacter</taxon>
    </lineage>
</organism>
<reference evidence="2 3" key="1">
    <citation type="submission" date="2019-03" db="EMBL/GenBank/DDBJ databases">
        <title>Arthrobacter sp. nov., an bacterium isolated from biocrust in Mu Us Desert.</title>
        <authorList>
            <person name="Lixiong L."/>
        </authorList>
    </citation>
    <scope>NUCLEOTIDE SEQUENCE [LARGE SCALE GENOMIC DNA]</scope>
    <source>
        <strain evidence="2 3">SLN-3</strain>
    </source>
</reference>
<dbReference type="Gene3D" id="3.10.450.50">
    <property type="match status" value="1"/>
</dbReference>
<comment type="caution">
    <text evidence="2">The sequence shown here is derived from an EMBL/GenBank/DDBJ whole genome shotgun (WGS) entry which is preliminary data.</text>
</comment>
<dbReference type="InterPro" id="IPR032710">
    <property type="entry name" value="NTF2-like_dom_sf"/>
</dbReference>
<sequence>MREAFLCLIGGGHDSLSPEAEYELRHPDYVMEMPQSGERIRGRDAMRSMQEQFPAPPDVTVRRVTGAGTVWVLEGVNDYGGGELWSVVVILEFDGEGRILRDTRYYAKPFDPPDWRAGLVERMGE</sequence>
<proteinExistence type="predicted"/>
<name>A0A4R5U0G3_9MICC</name>
<evidence type="ECO:0000313" key="2">
    <source>
        <dbReference type="EMBL" id="TDK27020.1"/>
    </source>
</evidence>
<dbReference type="AlphaFoldDB" id="A0A4R5U0G3"/>
<evidence type="ECO:0000259" key="1">
    <source>
        <dbReference type="Pfam" id="PF12680"/>
    </source>
</evidence>
<dbReference type="SUPFAM" id="SSF54427">
    <property type="entry name" value="NTF2-like"/>
    <property type="match status" value="1"/>
</dbReference>
<dbReference type="EMBL" id="SMTK01000002">
    <property type="protein sequence ID" value="TDK27020.1"/>
    <property type="molecule type" value="Genomic_DNA"/>
</dbReference>
<dbReference type="Pfam" id="PF12680">
    <property type="entry name" value="SnoaL_2"/>
    <property type="match status" value="1"/>
</dbReference>
<feature type="domain" description="SnoaL-like" evidence="1">
    <location>
        <begin position="23"/>
        <end position="100"/>
    </location>
</feature>
<dbReference type="Proteomes" id="UP000295411">
    <property type="component" value="Unassembled WGS sequence"/>
</dbReference>
<gene>
    <name evidence="2" type="ORF">E2F48_04170</name>
</gene>
<evidence type="ECO:0000313" key="3">
    <source>
        <dbReference type="Proteomes" id="UP000295411"/>
    </source>
</evidence>
<dbReference type="OrthoDB" id="3826377at2"/>
<keyword evidence="3" id="KW-1185">Reference proteome</keyword>
<protein>
    <submittedName>
        <fullName evidence="2">Nuclear transport factor 2 family protein</fullName>
    </submittedName>
</protein>
<dbReference type="InterPro" id="IPR037401">
    <property type="entry name" value="SnoaL-like"/>
</dbReference>